<dbReference type="AlphaFoldDB" id="A0AAV5U741"/>
<feature type="non-terminal residue" evidence="3">
    <location>
        <position position="1"/>
    </location>
</feature>
<keyword evidence="2" id="KW-0732">Signal</keyword>
<gene>
    <name evidence="3" type="ORF">PENTCL1PPCAC_24475</name>
</gene>
<feature type="region of interest" description="Disordered" evidence="1">
    <location>
        <begin position="178"/>
        <end position="199"/>
    </location>
</feature>
<feature type="signal peptide" evidence="2">
    <location>
        <begin position="1"/>
        <end position="25"/>
    </location>
</feature>
<feature type="chain" id="PRO_5043786659" evidence="2">
    <location>
        <begin position="26"/>
        <end position="229"/>
    </location>
</feature>
<protein>
    <submittedName>
        <fullName evidence="3">Uncharacterized protein</fullName>
    </submittedName>
</protein>
<dbReference type="EMBL" id="BTSX01000005">
    <property type="protein sequence ID" value="GMT02301.1"/>
    <property type="molecule type" value="Genomic_DNA"/>
</dbReference>
<accession>A0AAV5U741</accession>
<feature type="compositionally biased region" description="Low complexity" evidence="1">
    <location>
        <begin position="178"/>
        <end position="191"/>
    </location>
</feature>
<sequence>KITMVSLRLLIIVLWTSSLLEITQGVDPPKKCREWEFSETSSGEATIIKPIGELNDCSHPACYIRLERLQDNFSLTSGCGSQPIPPLTAQTPAKCQTSQEDLTMECFCMATDDNKLCNSILQLFDSKGTVEQKNRNTFLRAIGINVSTRVNLTDGSKTGYIEFDADFRVTTTTVATTTEDTTTTTAAATKAPSPVQPPTVDERYGELEGDTAAGFSPAFAVVLTILRLI</sequence>
<evidence type="ECO:0000256" key="1">
    <source>
        <dbReference type="SAM" id="MobiDB-lite"/>
    </source>
</evidence>
<keyword evidence="4" id="KW-1185">Reference proteome</keyword>
<dbReference type="Proteomes" id="UP001432027">
    <property type="component" value="Unassembled WGS sequence"/>
</dbReference>
<name>A0AAV5U741_9BILA</name>
<proteinExistence type="predicted"/>
<evidence type="ECO:0000256" key="2">
    <source>
        <dbReference type="SAM" id="SignalP"/>
    </source>
</evidence>
<comment type="caution">
    <text evidence="3">The sequence shown here is derived from an EMBL/GenBank/DDBJ whole genome shotgun (WGS) entry which is preliminary data.</text>
</comment>
<evidence type="ECO:0000313" key="4">
    <source>
        <dbReference type="Proteomes" id="UP001432027"/>
    </source>
</evidence>
<reference evidence="3" key="1">
    <citation type="submission" date="2023-10" db="EMBL/GenBank/DDBJ databases">
        <title>Genome assembly of Pristionchus species.</title>
        <authorList>
            <person name="Yoshida K."/>
            <person name="Sommer R.J."/>
        </authorList>
    </citation>
    <scope>NUCLEOTIDE SEQUENCE</scope>
    <source>
        <strain evidence="3">RS0144</strain>
    </source>
</reference>
<organism evidence="3 4">
    <name type="scientific">Pristionchus entomophagus</name>
    <dbReference type="NCBI Taxonomy" id="358040"/>
    <lineage>
        <taxon>Eukaryota</taxon>
        <taxon>Metazoa</taxon>
        <taxon>Ecdysozoa</taxon>
        <taxon>Nematoda</taxon>
        <taxon>Chromadorea</taxon>
        <taxon>Rhabditida</taxon>
        <taxon>Rhabditina</taxon>
        <taxon>Diplogasteromorpha</taxon>
        <taxon>Diplogasteroidea</taxon>
        <taxon>Neodiplogasteridae</taxon>
        <taxon>Pristionchus</taxon>
    </lineage>
</organism>
<evidence type="ECO:0000313" key="3">
    <source>
        <dbReference type="EMBL" id="GMT02301.1"/>
    </source>
</evidence>